<reference evidence="2 3" key="1">
    <citation type="submission" date="2018-12" db="EMBL/GenBank/DDBJ databases">
        <title>Complete genome sequence of Flaviflexus salsibiostraticola KCTC 33148.</title>
        <authorList>
            <person name="Bae J.-W."/>
        </authorList>
    </citation>
    <scope>NUCLEOTIDE SEQUENCE [LARGE SCALE GENOMIC DNA]</scope>
    <source>
        <strain evidence="2 3">KCTC 33148</strain>
    </source>
</reference>
<dbReference type="KEGG" id="fsl:EJO69_09015"/>
<evidence type="ECO:0000256" key="1">
    <source>
        <dbReference type="SAM" id="MobiDB-lite"/>
    </source>
</evidence>
<name>A0A3S8ZAC1_9ACTO</name>
<evidence type="ECO:0000313" key="2">
    <source>
        <dbReference type="EMBL" id="AZN30428.1"/>
    </source>
</evidence>
<dbReference type="Proteomes" id="UP000270021">
    <property type="component" value="Chromosome"/>
</dbReference>
<dbReference type="EMBL" id="CP034438">
    <property type="protein sequence ID" value="AZN30428.1"/>
    <property type="molecule type" value="Genomic_DNA"/>
</dbReference>
<protein>
    <recommendedName>
        <fullName evidence="4">Immunity protein 51 of polymorphic toxin system</fullName>
    </recommendedName>
</protein>
<accession>A0A3S8ZAC1</accession>
<feature type="compositionally biased region" description="Low complexity" evidence="1">
    <location>
        <begin position="1"/>
        <end position="15"/>
    </location>
</feature>
<dbReference type="AlphaFoldDB" id="A0A3S8ZAC1"/>
<organism evidence="2 3">
    <name type="scientific">Flaviflexus salsibiostraticola</name>
    <dbReference type="NCBI Taxonomy" id="1282737"/>
    <lineage>
        <taxon>Bacteria</taxon>
        <taxon>Bacillati</taxon>
        <taxon>Actinomycetota</taxon>
        <taxon>Actinomycetes</taxon>
        <taxon>Actinomycetales</taxon>
        <taxon>Actinomycetaceae</taxon>
        <taxon>Flaviflexus</taxon>
    </lineage>
</organism>
<gene>
    <name evidence="2" type="ORF">EJO69_09015</name>
</gene>
<proteinExistence type="predicted"/>
<dbReference type="OrthoDB" id="8657476at2"/>
<evidence type="ECO:0008006" key="4">
    <source>
        <dbReference type="Google" id="ProtNLM"/>
    </source>
</evidence>
<feature type="region of interest" description="Disordered" evidence="1">
    <location>
        <begin position="1"/>
        <end position="47"/>
    </location>
</feature>
<evidence type="ECO:0000313" key="3">
    <source>
        <dbReference type="Proteomes" id="UP000270021"/>
    </source>
</evidence>
<keyword evidence="3" id="KW-1185">Reference proteome</keyword>
<sequence>MSPGRSVSRLSSAGRARSRSHRSTSCRSESRRRSPPPENSHPHVDHAGVVRSVPPLAVWMYALPMGLFDRFRPRRSEPDPGPGAGPFRLSNEAEDRASLTLDLGGLPTDEVVEAAGEEPNGAFWEGVAHFVAPTIFRHLDFDSEGSMFAVEGERADLDHLRSLLLPYVVDESAMRDLLERAHAAGITLEGYGT</sequence>